<dbReference type="VEuPathDB" id="CryptoDB:Cvel_11613"/>
<evidence type="ECO:0000256" key="1">
    <source>
        <dbReference type="SAM" id="MobiDB-lite"/>
    </source>
</evidence>
<feature type="region of interest" description="Disordered" evidence="1">
    <location>
        <begin position="122"/>
        <end position="174"/>
    </location>
</feature>
<feature type="compositionally biased region" description="Basic and acidic residues" evidence="1">
    <location>
        <begin position="27"/>
        <end position="40"/>
    </location>
</feature>
<organism evidence="2">
    <name type="scientific">Chromera velia CCMP2878</name>
    <dbReference type="NCBI Taxonomy" id="1169474"/>
    <lineage>
        <taxon>Eukaryota</taxon>
        <taxon>Sar</taxon>
        <taxon>Alveolata</taxon>
        <taxon>Colpodellida</taxon>
        <taxon>Chromeraceae</taxon>
        <taxon>Chromera</taxon>
    </lineage>
</organism>
<dbReference type="EMBL" id="CDMZ01005435">
    <property type="protein sequence ID" value="CEM52931.1"/>
    <property type="molecule type" value="Genomic_DNA"/>
</dbReference>
<name>A0A0G4I7F5_9ALVE</name>
<proteinExistence type="predicted"/>
<feature type="region of interest" description="Disordered" evidence="1">
    <location>
        <begin position="1"/>
        <end position="48"/>
    </location>
</feature>
<protein>
    <submittedName>
        <fullName evidence="2">Uncharacterized protein</fullName>
    </submittedName>
</protein>
<feature type="compositionally biased region" description="Acidic residues" evidence="1">
    <location>
        <begin position="164"/>
        <end position="174"/>
    </location>
</feature>
<dbReference type="PhylomeDB" id="A0A0G4I7F5"/>
<gene>
    <name evidence="2" type="ORF">Cvel_11613</name>
</gene>
<reference evidence="2" key="1">
    <citation type="submission" date="2014-11" db="EMBL/GenBank/DDBJ databases">
        <authorList>
            <person name="Otto D Thomas"/>
            <person name="Naeem Raeece"/>
        </authorList>
    </citation>
    <scope>NUCLEOTIDE SEQUENCE</scope>
</reference>
<dbReference type="AlphaFoldDB" id="A0A0G4I7F5"/>
<evidence type="ECO:0000313" key="2">
    <source>
        <dbReference type="EMBL" id="CEM52931.1"/>
    </source>
</evidence>
<accession>A0A0G4I7F5</accession>
<sequence length="174" mass="18830">MSAATVDPEREPGQEESLLTPVPLKSELGRDLTMGEEKSDFVSPDGSDCTHHETYVSAPVTSIGIFASVSAAKAKEVEVEGQQSPQVVEGERESVTTEIQALIASLCMLDDEVRRRLTEKSDPTYCPVENGPEETNGEMPLPVRTECLGGEADEGEEERKVVDDVDEISFDASV</sequence>